<comment type="caution">
    <text evidence="2">The sequence shown here is derived from an EMBL/GenBank/DDBJ whole genome shotgun (WGS) entry which is preliminary data.</text>
</comment>
<dbReference type="EMBL" id="VYSG01000001">
    <property type="protein sequence ID" value="NEG69794.1"/>
    <property type="molecule type" value="Genomic_DNA"/>
</dbReference>
<dbReference type="InterPro" id="IPR011990">
    <property type="entry name" value="TPR-like_helical_dom_sf"/>
</dbReference>
<accession>A0A6I5NEL6</accession>
<dbReference type="AlphaFoldDB" id="A0A6I5NEL6"/>
<feature type="region of interest" description="Disordered" evidence="1">
    <location>
        <begin position="742"/>
        <end position="769"/>
    </location>
</feature>
<keyword evidence="3" id="KW-1185">Reference proteome</keyword>
<feature type="compositionally biased region" description="Low complexity" evidence="1">
    <location>
        <begin position="760"/>
        <end position="769"/>
    </location>
</feature>
<dbReference type="SUPFAM" id="SSF48452">
    <property type="entry name" value="TPR-like"/>
    <property type="match status" value="1"/>
</dbReference>
<feature type="region of interest" description="Disordered" evidence="1">
    <location>
        <begin position="1"/>
        <end position="37"/>
    </location>
</feature>
<gene>
    <name evidence="2" type="ORF">F6S87_04070</name>
</gene>
<name>A0A6I5NEL6_9BIFI</name>
<evidence type="ECO:0000313" key="3">
    <source>
        <dbReference type="Proteomes" id="UP000469292"/>
    </source>
</evidence>
<protein>
    <recommendedName>
        <fullName evidence="4">Tetratricopeptide repeat protein</fullName>
    </recommendedName>
</protein>
<dbReference type="Gene3D" id="1.25.40.10">
    <property type="entry name" value="Tetratricopeptide repeat domain"/>
    <property type="match status" value="1"/>
</dbReference>
<evidence type="ECO:0000313" key="2">
    <source>
        <dbReference type="EMBL" id="NEG69794.1"/>
    </source>
</evidence>
<evidence type="ECO:0008006" key="4">
    <source>
        <dbReference type="Google" id="ProtNLM"/>
    </source>
</evidence>
<dbReference type="RefSeq" id="WP_163227323.1">
    <property type="nucleotide sequence ID" value="NZ_VYSG01000001.1"/>
</dbReference>
<proteinExistence type="predicted"/>
<sequence>MTGGRRPGSQRRGTGRQWPGAPGAADGGREGPTMDTQAMTLPGTAVTAKLAPLPGQRDGERFAVVTNAELPGFRGRDVEGYIVALHDRREVDVLAVVGADGHVRRADADGLHDDLWLVHWNGDEHAGAILVETETGDRQRTMGEYLTRDGLCRVLGVVSPESFGPYRERWLSPLPFLAVLWLALCRIPREQGRKVGAGGGRIVELFGDMAGQSLPDALDTVIWKGATAAGDRTAFERFAARQLVEAGAAQVRGIAAEHDLELVRLATTGMFWIRFDDDALEGLQRDVVLAVEAALNRLAFLDVVAGEHDNKLGLMATMDESSCYAATESFARRFAGHARFVDEQARLDNRLLGVEGASGVRGGNWDAMTRFGAVAERMALPFRLDYRFDVDTAAGVAAVRCTVPTAMMFPATGTAGDVRHLRPAAASAYAFRLAALMAHAAFRSSLNVTGVQVDCHAGSLADACVLSLRFRRTPFLMEALPAMLDGRLDSPRLDADPLAIYRLLGPARYSARFAADRGLTAVEPLPLDSRLAARRLPLWRDERPLPAPLRTLLRADRACELDVMHDDAVVRGSEVTAIVRENEDSPLTAAIELEATLLRLEDERRGNGGPPDDGGHDSRGSGGDDGDADRDGRAGGDIGASDDFDGLFDDDGRIVKPLYCERPLMRLMVGLDGEPGDGDAVRYRKVPDALFDATLLLSRIDAQAGNHARAVERQRACAAMAPTTAQPLIDLSMTFVEQGEAGGEPFGGLGGDDSRGDGAGEPAARGGDAAAAMADESSPFSKAAATLRRALAIAVMPVDIAFIYYRLAFAYWQLEMPQAALACYGKTLAVPGTPFYDHAVVEVSELLAQAGGDHVPTDAEATATLRLLGIPVAPSARARNLIAEATIGLVDAGFPRAADEGAWFLGRLVDGDVVSAMSPSLRWGTGDPVGPTQ</sequence>
<evidence type="ECO:0000256" key="1">
    <source>
        <dbReference type="SAM" id="MobiDB-lite"/>
    </source>
</evidence>
<feature type="compositionally biased region" description="Gly residues" evidence="1">
    <location>
        <begin position="742"/>
        <end position="751"/>
    </location>
</feature>
<reference evidence="2 3" key="1">
    <citation type="submission" date="2019-09" db="EMBL/GenBank/DDBJ databases">
        <title>Phylogenetic characterization of a novel taxon of the genus Bifidobacterium: Bifidobacterium choloepi sp. nov.</title>
        <authorList>
            <person name="Modesto M."/>
            <person name="Satti M."/>
        </authorList>
    </citation>
    <scope>NUCLEOTIDE SEQUENCE [LARGE SCALE GENOMIC DNA]</scope>
    <source>
        <strain evidence="2 3">BRDM6</strain>
    </source>
</reference>
<dbReference type="Proteomes" id="UP000469292">
    <property type="component" value="Unassembled WGS sequence"/>
</dbReference>
<organism evidence="2 3">
    <name type="scientific">Bifidobacterium choloepi</name>
    <dbReference type="NCBI Taxonomy" id="2614131"/>
    <lineage>
        <taxon>Bacteria</taxon>
        <taxon>Bacillati</taxon>
        <taxon>Actinomycetota</taxon>
        <taxon>Actinomycetes</taxon>
        <taxon>Bifidobacteriales</taxon>
        <taxon>Bifidobacteriaceae</taxon>
        <taxon>Bifidobacterium</taxon>
    </lineage>
</organism>
<feature type="region of interest" description="Disordered" evidence="1">
    <location>
        <begin position="600"/>
        <end position="642"/>
    </location>
</feature>